<dbReference type="GO" id="GO:0005634">
    <property type="term" value="C:nucleus"/>
    <property type="evidence" value="ECO:0007669"/>
    <property type="project" value="TreeGrafter"/>
</dbReference>
<comment type="caution">
    <text evidence="2">The sequence shown here is derived from an EMBL/GenBank/DDBJ whole genome shotgun (WGS) entry which is preliminary data.</text>
</comment>
<sequence length="209" mass="23970">MMVKSADTKGGKQAKERITTSFCASSAGEKLKSLMIWKSKTPRCFKGKDISKLGIHWKSNRKAWMKAAILEEWLTDFDKKIAKEGRNVFLVLDNATCHKHQTVLKNMKLLFLPPNMTSKLQPLDHGIIKWFKLPTIRLAIDRRTTVRVRQNGPYAPFGFESIEKQLWRNKQNDRPISDSEIKAVLSQLFKTDQWLPPAGHVLEDVTSHA</sequence>
<dbReference type="EMBL" id="BGPR01014389">
    <property type="protein sequence ID" value="GBN65010.1"/>
    <property type="molecule type" value="Genomic_DNA"/>
</dbReference>
<dbReference type="InterPro" id="IPR004875">
    <property type="entry name" value="DDE_SF_endonuclease_dom"/>
</dbReference>
<dbReference type="InterPro" id="IPR050863">
    <property type="entry name" value="CenT-Element_Derived"/>
</dbReference>
<dbReference type="PANTHER" id="PTHR19303:SF73">
    <property type="entry name" value="PROTEIN PDC2"/>
    <property type="match status" value="1"/>
</dbReference>
<feature type="domain" description="DDE-1" evidence="1">
    <location>
        <begin position="15"/>
        <end position="132"/>
    </location>
</feature>
<accession>A0A4Y2QP19</accession>
<evidence type="ECO:0000313" key="2">
    <source>
        <dbReference type="EMBL" id="GBN65010.1"/>
    </source>
</evidence>
<evidence type="ECO:0000259" key="1">
    <source>
        <dbReference type="Pfam" id="PF03184"/>
    </source>
</evidence>
<gene>
    <name evidence="2" type="primary">TIGD6_157</name>
    <name evidence="2" type="ORF">AVEN_199247_1</name>
</gene>
<dbReference type="Pfam" id="PF03184">
    <property type="entry name" value="DDE_1"/>
    <property type="match status" value="1"/>
</dbReference>
<keyword evidence="3" id="KW-1185">Reference proteome</keyword>
<dbReference type="Gene3D" id="3.30.420.10">
    <property type="entry name" value="Ribonuclease H-like superfamily/Ribonuclease H"/>
    <property type="match status" value="1"/>
</dbReference>
<name>A0A4Y2QP19_ARAVE</name>
<dbReference type="InterPro" id="IPR036397">
    <property type="entry name" value="RNaseH_sf"/>
</dbReference>
<dbReference type="PANTHER" id="PTHR19303">
    <property type="entry name" value="TRANSPOSON"/>
    <property type="match status" value="1"/>
</dbReference>
<dbReference type="OrthoDB" id="6511064at2759"/>
<evidence type="ECO:0000313" key="3">
    <source>
        <dbReference type="Proteomes" id="UP000499080"/>
    </source>
</evidence>
<protein>
    <submittedName>
        <fullName evidence="2">Tigger transposable element-derived protein 6</fullName>
    </submittedName>
</protein>
<dbReference type="Proteomes" id="UP000499080">
    <property type="component" value="Unassembled WGS sequence"/>
</dbReference>
<organism evidence="2 3">
    <name type="scientific">Araneus ventricosus</name>
    <name type="common">Orbweaver spider</name>
    <name type="synonym">Epeira ventricosa</name>
    <dbReference type="NCBI Taxonomy" id="182803"/>
    <lineage>
        <taxon>Eukaryota</taxon>
        <taxon>Metazoa</taxon>
        <taxon>Ecdysozoa</taxon>
        <taxon>Arthropoda</taxon>
        <taxon>Chelicerata</taxon>
        <taxon>Arachnida</taxon>
        <taxon>Araneae</taxon>
        <taxon>Araneomorphae</taxon>
        <taxon>Entelegynae</taxon>
        <taxon>Araneoidea</taxon>
        <taxon>Araneidae</taxon>
        <taxon>Araneus</taxon>
    </lineage>
</organism>
<proteinExistence type="predicted"/>
<dbReference type="GO" id="GO:0003677">
    <property type="term" value="F:DNA binding"/>
    <property type="evidence" value="ECO:0007669"/>
    <property type="project" value="TreeGrafter"/>
</dbReference>
<dbReference type="AlphaFoldDB" id="A0A4Y2QP19"/>
<reference evidence="2 3" key="1">
    <citation type="journal article" date="2019" name="Sci. Rep.">
        <title>Orb-weaving spider Araneus ventricosus genome elucidates the spidroin gene catalogue.</title>
        <authorList>
            <person name="Kono N."/>
            <person name="Nakamura H."/>
            <person name="Ohtoshi R."/>
            <person name="Moran D.A.P."/>
            <person name="Shinohara A."/>
            <person name="Yoshida Y."/>
            <person name="Fujiwara M."/>
            <person name="Mori M."/>
            <person name="Tomita M."/>
            <person name="Arakawa K."/>
        </authorList>
    </citation>
    <scope>NUCLEOTIDE SEQUENCE [LARGE SCALE GENOMIC DNA]</scope>
</reference>